<accession>A0ACC2NTN2</accession>
<protein>
    <submittedName>
        <fullName evidence="1">Uncharacterized protein</fullName>
    </submittedName>
</protein>
<dbReference type="EMBL" id="CM056743">
    <property type="protein sequence ID" value="KAJ8674604.1"/>
    <property type="molecule type" value="Genomic_DNA"/>
</dbReference>
<sequence length="137" mass="15170">MADEERGKAHELDTDAWEAYTPMRNASNKVFKAQYDTCLRQFSKRKHVFLKSHRIPCLKAHCSTEKNASPGSMEVNSESESEDSAVPSASSGMTKRQSAHLVEAEPHSCQNRRSTGSTIDIGRSALSAFSLGRKKQP</sequence>
<gene>
    <name evidence="1" type="ORF">QAD02_005866</name>
</gene>
<name>A0ACC2NTN2_9HYME</name>
<dbReference type="Proteomes" id="UP001239111">
    <property type="component" value="Chromosome 3"/>
</dbReference>
<reference evidence="1" key="1">
    <citation type="submission" date="2023-04" db="EMBL/GenBank/DDBJ databases">
        <title>A chromosome-level genome assembly of the parasitoid wasp Eretmocerus hayati.</title>
        <authorList>
            <person name="Zhong Y."/>
            <person name="Liu S."/>
            <person name="Liu Y."/>
        </authorList>
    </citation>
    <scope>NUCLEOTIDE SEQUENCE</scope>
    <source>
        <strain evidence="1">ZJU_SS_LIU_2023</strain>
    </source>
</reference>
<comment type="caution">
    <text evidence="1">The sequence shown here is derived from an EMBL/GenBank/DDBJ whole genome shotgun (WGS) entry which is preliminary data.</text>
</comment>
<proteinExistence type="predicted"/>
<keyword evidence="2" id="KW-1185">Reference proteome</keyword>
<organism evidence="1 2">
    <name type="scientific">Eretmocerus hayati</name>
    <dbReference type="NCBI Taxonomy" id="131215"/>
    <lineage>
        <taxon>Eukaryota</taxon>
        <taxon>Metazoa</taxon>
        <taxon>Ecdysozoa</taxon>
        <taxon>Arthropoda</taxon>
        <taxon>Hexapoda</taxon>
        <taxon>Insecta</taxon>
        <taxon>Pterygota</taxon>
        <taxon>Neoptera</taxon>
        <taxon>Endopterygota</taxon>
        <taxon>Hymenoptera</taxon>
        <taxon>Apocrita</taxon>
        <taxon>Proctotrupomorpha</taxon>
        <taxon>Chalcidoidea</taxon>
        <taxon>Aphelinidae</taxon>
        <taxon>Aphelininae</taxon>
        <taxon>Eretmocerus</taxon>
    </lineage>
</organism>
<evidence type="ECO:0000313" key="2">
    <source>
        <dbReference type="Proteomes" id="UP001239111"/>
    </source>
</evidence>
<evidence type="ECO:0000313" key="1">
    <source>
        <dbReference type="EMBL" id="KAJ8674604.1"/>
    </source>
</evidence>